<dbReference type="InterPro" id="IPR017939">
    <property type="entry name" value="G-Glutamylcylcotransferase"/>
</dbReference>
<dbReference type="Proteomes" id="UP001595528">
    <property type="component" value="Unassembled WGS sequence"/>
</dbReference>
<gene>
    <name evidence="2" type="ORF">ACFOGJ_15885</name>
</gene>
<dbReference type="CDD" id="cd06661">
    <property type="entry name" value="GGCT_like"/>
    <property type="match status" value="1"/>
</dbReference>
<dbReference type="PANTHER" id="PTHR12935">
    <property type="entry name" value="GAMMA-GLUTAMYLCYCLOTRANSFERASE"/>
    <property type="match status" value="1"/>
</dbReference>
<sequence length="143" mass="15644">MNRIYFAYGMNMDFAAMAKRCPAARCLGLARLPRHRFGINRRGVSTVLPDDAGCVHGVLWALTRACEASLDGYEGVSVGHYAKHDRPVLAIAADGERERRALVYIATDQRPGPPRQPYFDTVRAAAGAHGFPADYLAALDALR</sequence>
<organism evidence="2 3">
    <name type="scientific">Marinibaculum pumilum</name>
    <dbReference type="NCBI Taxonomy" id="1766165"/>
    <lineage>
        <taxon>Bacteria</taxon>
        <taxon>Pseudomonadati</taxon>
        <taxon>Pseudomonadota</taxon>
        <taxon>Alphaproteobacteria</taxon>
        <taxon>Rhodospirillales</taxon>
        <taxon>Rhodospirillaceae</taxon>
        <taxon>Marinibaculum</taxon>
    </lineage>
</organism>
<dbReference type="InterPro" id="IPR036568">
    <property type="entry name" value="GGCT-like_sf"/>
</dbReference>
<dbReference type="Pfam" id="PF13772">
    <property type="entry name" value="AIG2_2"/>
    <property type="match status" value="1"/>
</dbReference>
<dbReference type="EC" id="2.3.2.-" evidence="2"/>
<proteinExistence type="predicted"/>
<dbReference type="RefSeq" id="WP_379902119.1">
    <property type="nucleotide sequence ID" value="NZ_JBHRTR010000028.1"/>
</dbReference>
<dbReference type="InterPro" id="IPR013024">
    <property type="entry name" value="GGCT-like"/>
</dbReference>
<reference evidence="3" key="1">
    <citation type="journal article" date="2019" name="Int. J. Syst. Evol. Microbiol.">
        <title>The Global Catalogue of Microorganisms (GCM) 10K type strain sequencing project: providing services to taxonomists for standard genome sequencing and annotation.</title>
        <authorList>
            <consortium name="The Broad Institute Genomics Platform"/>
            <consortium name="The Broad Institute Genome Sequencing Center for Infectious Disease"/>
            <person name="Wu L."/>
            <person name="Ma J."/>
        </authorList>
    </citation>
    <scope>NUCLEOTIDE SEQUENCE [LARGE SCALE GENOMIC DNA]</scope>
    <source>
        <strain evidence="3">KCTC 42964</strain>
    </source>
</reference>
<evidence type="ECO:0000256" key="1">
    <source>
        <dbReference type="ARBA" id="ARBA00023239"/>
    </source>
</evidence>
<dbReference type="GO" id="GO:0016746">
    <property type="term" value="F:acyltransferase activity"/>
    <property type="evidence" value="ECO:0007669"/>
    <property type="project" value="UniProtKB-KW"/>
</dbReference>
<comment type="caution">
    <text evidence="2">The sequence shown here is derived from an EMBL/GenBank/DDBJ whole genome shotgun (WGS) entry which is preliminary data.</text>
</comment>
<dbReference type="EMBL" id="JBHRTR010000028">
    <property type="protein sequence ID" value="MFC3228725.1"/>
    <property type="molecule type" value="Genomic_DNA"/>
</dbReference>
<keyword evidence="2" id="KW-0808">Transferase</keyword>
<dbReference type="SUPFAM" id="SSF110857">
    <property type="entry name" value="Gamma-glutamyl cyclotransferase-like"/>
    <property type="match status" value="1"/>
</dbReference>
<protein>
    <submittedName>
        <fullName evidence="2">Gamma-glutamylcyclotransferase family protein</fullName>
        <ecNumber evidence="2">2.3.2.-</ecNumber>
    </submittedName>
</protein>
<accession>A0ABV7L275</accession>
<keyword evidence="3" id="KW-1185">Reference proteome</keyword>
<evidence type="ECO:0000313" key="3">
    <source>
        <dbReference type="Proteomes" id="UP001595528"/>
    </source>
</evidence>
<dbReference type="PANTHER" id="PTHR12935:SF0">
    <property type="entry name" value="GAMMA-GLUTAMYLCYCLOTRANSFERASE"/>
    <property type="match status" value="1"/>
</dbReference>
<name>A0ABV7L275_9PROT</name>
<keyword evidence="1" id="KW-0456">Lyase</keyword>
<keyword evidence="2" id="KW-0012">Acyltransferase</keyword>
<dbReference type="Gene3D" id="3.10.490.10">
    <property type="entry name" value="Gamma-glutamyl cyclotransferase-like"/>
    <property type="match status" value="1"/>
</dbReference>
<evidence type="ECO:0000313" key="2">
    <source>
        <dbReference type="EMBL" id="MFC3228725.1"/>
    </source>
</evidence>